<dbReference type="InterPro" id="IPR015655">
    <property type="entry name" value="PP2C"/>
</dbReference>
<evidence type="ECO:0000256" key="7">
    <source>
        <dbReference type="ARBA" id="ARBA00022842"/>
    </source>
</evidence>
<dbReference type="GO" id="GO:0004722">
    <property type="term" value="F:protein serine/threonine phosphatase activity"/>
    <property type="evidence" value="ECO:0000318"/>
    <property type="project" value="GO_Central"/>
</dbReference>
<evidence type="ECO:0000256" key="3">
    <source>
        <dbReference type="ARBA" id="ARBA00006702"/>
    </source>
</evidence>
<dbReference type="GO" id="GO:0007165">
    <property type="term" value="P:signal transduction"/>
    <property type="evidence" value="ECO:0000318"/>
    <property type="project" value="GO_Central"/>
</dbReference>
<feature type="region of interest" description="Disordered" evidence="13">
    <location>
        <begin position="21"/>
        <end position="45"/>
    </location>
</feature>
<dbReference type="InterPro" id="IPR001932">
    <property type="entry name" value="PPM-type_phosphatase-like_dom"/>
</dbReference>
<dbReference type="EMBL" id="CM004399">
    <property type="protein sequence ID" value="OAY33086.1"/>
    <property type="molecule type" value="Genomic_DNA"/>
</dbReference>
<dbReference type="GO" id="GO:0046872">
    <property type="term" value="F:metal ion binding"/>
    <property type="evidence" value="ECO:0007669"/>
    <property type="project" value="UniProtKB-KW"/>
</dbReference>
<evidence type="ECO:0000256" key="13">
    <source>
        <dbReference type="SAM" id="MobiDB-lite"/>
    </source>
</evidence>
<comment type="catalytic activity">
    <reaction evidence="11">
        <text>O-phospho-L-threonyl-[protein] + H2O = L-threonyl-[protein] + phosphate</text>
        <dbReference type="Rhea" id="RHEA:47004"/>
        <dbReference type="Rhea" id="RHEA-COMP:11060"/>
        <dbReference type="Rhea" id="RHEA-COMP:11605"/>
        <dbReference type="ChEBI" id="CHEBI:15377"/>
        <dbReference type="ChEBI" id="CHEBI:30013"/>
        <dbReference type="ChEBI" id="CHEBI:43474"/>
        <dbReference type="ChEBI" id="CHEBI:61977"/>
        <dbReference type="EC" id="3.1.3.16"/>
    </reaction>
</comment>
<evidence type="ECO:0000256" key="9">
    <source>
        <dbReference type="ARBA" id="ARBA00023211"/>
    </source>
</evidence>
<keyword evidence="6 12" id="KW-0378">Hydrolase</keyword>
<dbReference type="PANTHER" id="PTHR13832:SF673">
    <property type="entry name" value="PROTEIN PHOSPHATASE 2C 27-RELATED"/>
    <property type="match status" value="1"/>
</dbReference>
<evidence type="ECO:0000256" key="6">
    <source>
        <dbReference type="ARBA" id="ARBA00022801"/>
    </source>
</evidence>
<evidence type="ECO:0000313" key="16">
    <source>
        <dbReference type="Proteomes" id="UP000091857"/>
    </source>
</evidence>
<evidence type="ECO:0000256" key="2">
    <source>
        <dbReference type="ARBA" id="ARBA00001946"/>
    </source>
</evidence>
<evidence type="ECO:0000259" key="14">
    <source>
        <dbReference type="PROSITE" id="PS51746"/>
    </source>
</evidence>
<dbReference type="PROSITE" id="PS51746">
    <property type="entry name" value="PPM_2"/>
    <property type="match status" value="1"/>
</dbReference>
<organism evidence="15 16">
    <name type="scientific">Manihot esculenta</name>
    <name type="common">Cassava</name>
    <name type="synonym">Jatropha manihot</name>
    <dbReference type="NCBI Taxonomy" id="3983"/>
    <lineage>
        <taxon>Eukaryota</taxon>
        <taxon>Viridiplantae</taxon>
        <taxon>Streptophyta</taxon>
        <taxon>Embryophyta</taxon>
        <taxon>Tracheophyta</taxon>
        <taxon>Spermatophyta</taxon>
        <taxon>Magnoliopsida</taxon>
        <taxon>eudicotyledons</taxon>
        <taxon>Gunneridae</taxon>
        <taxon>Pentapetalae</taxon>
        <taxon>rosids</taxon>
        <taxon>fabids</taxon>
        <taxon>Malpighiales</taxon>
        <taxon>Euphorbiaceae</taxon>
        <taxon>Crotonoideae</taxon>
        <taxon>Manihoteae</taxon>
        <taxon>Manihot</taxon>
    </lineage>
</organism>
<keyword evidence="8 12" id="KW-0904">Protein phosphatase</keyword>
<keyword evidence="5" id="KW-0479">Metal-binding</keyword>
<dbReference type="GO" id="GO:0005634">
    <property type="term" value="C:nucleus"/>
    <property type="evidence" value="ECO:0007669"/>
    <property type="project" value="UniProtKB-ARBA"/>
</dbReference>
<dbReference type="InterPro" id="IPR036457">
    <property type="entry name" value="PPM-type-like_dom_sf"/>
</dbReference>
<dbReference type="SMART" id="SM00332">
    <property type="entry name" value="PP2Cc"/>
    <property type="match status" value="1"/>
</dbReference>
<keyword evidence="7" id="KW-0460">Magnesium</keyword>
<evidence type="ECO:0000256" key="12">
    <source>
        <dbReference type="RuleBase" id="RU003465"/>
    </source>
</evidence>
<evidence type="ECO:0000256" key="10">
    <source>
        <dbReference type="ARBA" id="ARBA00047761"/>
    </source>
</evidence>
<dbReference type="Gramene" id="Manes.13G068901.5.v8.1">
    <property type="protein sequence ID" value="Manes.13G068901.5.v8.1.CDS"/>
    <property type="gene ID" value="Manes.13G068901.v8.1"/>
</dbReference>
<dbReference type="Gramene" id="Manes.13G068901.2.v8.1">
    <property type="protein sequence ID" value="Manes.13G068901.2.v8.1.CDS"/>
    <property type="gene ID" value="Manes.13G068901.v8.1"/>
</dbReference>
<dbReference type="GO" id="GO:0005737">
    <property type="term" value="C:cytoplasm"/>
    <property type="evidence" value="ECO:0007669"/>
    <property type="project" value="UniProtKB-ARBA"/>
</dbReference>
<dbReference type="CDD" id="cd00143">
    <property type="entry name" value="PP2Cc"/>
    <property type="match status" value="1"/>
</dbReference>
<dbReference type="EMBL" id="CM004399">
    <property type="protein sequence ID" value="OAY33087.1"/>
    <property type="molecule type" value="Genomic_DNA"/>
</dbReference>
<dbReference type="OrthoDB" id="10264738at2759"/>
<dbReference type="EC" id="3.1.3.16" evidence="4"/>
<gene>
    <name evidence="15" type="ORF">MANES_13G068900</name>
</gene>
<evidence type="ECO:0000256" key="5">
    <source>
        <dbReference type="ARBA" id="ARBA00022723"/>
    </source>
</evidence>
<dbReference type="OMA" id="HIGENAN"/>
<comment type="similarity">
    <text evidence="3 12">Belongs to the PP2C family.</text>
</comment>
<comment type="catalytic activity">
    <reaction evidence="10">
        <text>O-phospho-L-seryl-[protein] + H2O = L-seryl-[protein] + phosphate</text>
        <dbReference type="Rhea" id="RHEA:20629"/>
        <dbReference type="Rhea" id="RHEA-COMP:9863"/>
        <dbReference type="Rhea" id="RHEA-COMP:11604"/>
        <dbReference type="ChEBI" id="CHEBI:15377"/>
        <dbReference type="ChEBI" id="CHEBI:29999"/>
        <dbReference type="ChEBI" id="CHEBI:43474"/>
        <dbReference type="ChEBI" id="CHEBI:83421"/>
        <dbReference type="EC" id="3.1.3.16"/>
    </reaction>
</comment>
<accession>A0A251JHB7</accession>
<proteinExistence type="inferred from homology"/>
<dbReference type="Gene3D" id="3.60.40.10">
    <property type="entry name" value="PPM-type phosphatase domain"/>
    <property type="match status" value="1"/>
</dbReference>
<dbReference type="Proteomes" id="UP000091857">
    <property type="component" value="Chromosome 13"/>
</dbReference>
<keyword evidence="9" id="KW-0464">Manganese</keyword>
<protein>
    <recommendedName>
        <fullName evidence="4">protein-serine/threonine phosphatase</fullName>
        <ecNumber evidence="4">3.1.3.16</ecNumber>
    </recommendedName>
</protein>
<evidence type="ECO:0000313" key="15">
    <source>
        <dbReference type="EMBL" id="OAY33086.1"/>
    </source>
</evidence>
<dbReference type="InterPro" id="IPR000222">
    <property type="entry name" value="PP2C_BS"/>
</dbReference>
<dbReference type="Pfam" id="PF00481">
    <property type="entry name" value="PP2C"/>
    <property type="match status" value="1"/>
</dbReference>
<dbReference type="PANTHER" id="PTHR13832">
    <property type="entry name" value="PROTEIN PHOSPHATASE 2C"/>
    <property type="match status" value="1"/>
</dbReference>
<dbReference type="SUPFAM" id="SSF81606">
    <property type="entry name" value="PP2C-like"/>
    <property type="match status" value="1"/>
</dbReference>
<evidence type="ECO:0000256" key="11">
    <source>
        <dbReference type="ARBA" id="ARBA00048336"/>
    </source>
</evidence>
<feature type="compositionally biased region" description="Polar residues" evidence="13">
    <location>
        <begin position="21"/>
        <end position="42"/>
    </location>
</feature>
<evidence type="ECO:0000256" key="4">
    <source>
        <dbReference type="ARBA" id="ARBA00013081"/>
    </source>
</evidence>
<dbReference type="Gramene" id="Manes.13G068901.3.v8.1">
    <property type="protein sequence ID" value="Manes.13G068901.3.v8.1.CDS"/>
    <property type="gene ID" value="Manes.13G068901.v8.1"/>
</dbReference>
<dbReference type="SMART" id="SM00331">
    <property type="entry name" value="PP2C_SIG"/>
    <property type="match status" value="1"/>
</dbReference>
<evidence type="ECO:0000256" key="1">
    <source>
        <dbReference type="ARBA" id="ARBA00001936"/>
    </source>
</evidence>
<comment type="cofactor">
    <cofactor evidence="2">
        <name>Mg(2+)</name>
        <dbReference type="ChEBI" id="CHEBI:18420"/>
    </cofactor>
</comment>
<reference evidence="15 16" key="1">
    <citation type="submission" date="2016-02" db="EMBL/GenBank/DDBJ databases">
        <title>WGS assembly of Manihot esculenta.</title>
        <authorList>
            <person name="Bredeson J.V."/>
            <person name="Prochnik S.E."/>
            <person name="Lyons J.B."/>
            <person name="Schmutz J."/>
            <person name="Grimwood J."/>
            <person name="Vrebalov J."/>
            <person name="Bart R.S."/>
            <person name="Amuge T."/>
            <person name="Ferguson M.E."/>
            <person name="Green R."/>
            <person name="Putnam N."/>
            <person name="Stites J."/>
            <person name="Rounsley S."/>
            <person name="Rokhsar D.S."/>
        </authorList>
    </citation>
    <scope>NUCLEOTIDE SEQUENCE [LARGE SCALE GENOMIC DNA]</scope>
    <source>
        <strain evidence="16">cv. AM560-2</strain>
        <tissue evidence="15">Leaf</tissue>
    </source>
</reference>
<dbReference type="AlphaFoldDB" id="A0A251JHB7"/>
<comment type="cofactor">
    <cofactor evidence="1">
        <name>Mn(2+)</name>
        <dbReference type="ChEBI" id="CHEBI:29035"/>
    </cofactor>
</comment>
<dbReference type="FunFam" id="3.60.40.10:FF:000004">
    <property type="entry name" value="Probable protein phosphatase 2C 22"/>
    <property type="match status" value="1"/>
</dbReference>
<evidence type="ECO:0000256" key="8">
    <source>
        <dbReference type="ARBA" id="ARBA00022912"/>
    </source>
</evidence>
<dbReference type="PROSITE" id="PS01032">
    <property type="entry name" value="PPM_1"/>
    <property type="match status" value="1"/>
</dbReference>
<feature type="domain" description="PPM-type phosphatase" evidence="14">
    <location>
        <begin position="91"/>
        <end position="351"/>
    </location>
</feature>
<sequence>MAAGMDFSSPFTVLEGSYSKDNVSSMGNPNSENLDNLKQTANGKPPLNLSVMQHSMSTMRMMDAADLAMDVGVVVDKTPSDEKSNFLPVFRSGSCAEGGPKQYMEDEHVCIDDLIEHLGAISNLPTPGAFYGVFDGHGGTDAASFVRNNILRFITEDSHFPICMEKAITSAFVKADYAFADDSELDISSGTTALTALFFGRTLIIANAGDCRAVLGRRGRAIEMSKDHKPNCTSERLRIEKLGGVIYDGYLNGQLSVARALGDWHMKGPKGSACPLSAEPELQETNLTEEDEFLILGCDGLWDVMSSQCAVTIARKELMLHNDAERCSRELVREALKRNTCDNVTVIVICFTPDPPPRIEIPQFRVRRSISTEALNLLKGMLNSNS</sequence>
<keyword evidence="16" id="KW-1185">Reference proteome</keyword>
<name>A0A251JHB7_MANES</name>
<dbReference type="Gramene" id="Manes.13G068901.4.v8.1">
    <property type="protein sequence ID" value="Manes.13G068901.4.v8.1.CDS"/>
    <property type="gene ID" value="Manes.13G068901.v8.1"/>
</dbReference>